<dbReference type="EMBL" id="CM042017">
    <property type="protein sequence ID" value="KAI3689379.1"/>
    <property type="molecule type" value="Genomic_DNA"/>
</dbReference>
<evidence type="ECO:0000313" key="2">
    <source>
        <dbReference type="Proteomes" id="UP001055811"/>
    </source>
</evidence>
<keyword evidence="2" id="KW-1185">Reference proteome</keyword>
<accession>A0ACB8YWQ3</accession>
<dbReference type="Proteomes" id="UP001055811">
    <property type="component" value="Linkage Group LG09"/>
</dbReference>
<name>A0ACB8YWQ3_CICIN</name>
<evidence type="ECO:0000313" key="1">
    <source>
        <dbReference type="EMBL" id="KAI3689379.1"/>
    </source>
</evidence>
<sequence length="692" mass="76791">MKTSVANHGVLVLALTMMLAVNGVKHGRQEIQVGVILDMDSSLGKGIRVSMLMAIDDFYGDTNNSSTIIIPHFRDSKYDNIDAASAAIDLLKNIQVTAILGPQQSSQAHFLLDIAQRSKVPIISPASNPDLSPIRNPYFIRIAHASSTQAQPIAALIKSFDWKEVVFVYEDTDFGREPIPYLSDAMVNIGTQVKYRTLLSPSTSDDRILLELYKLKSMQTQVFVVHMLPPLAARFFRKVDEAGMMAQGYVWIITDVLTGLLHHLDHLAIQSMQGVLGVKPYIPQTNRLTNFERRWRRRFHKEYPDIDELELDMFGIWSYDFVVGLAMALKRVENEFSSTTFKRPTNASTDLDAIGTSKMGSRLLPMIRNITHKGMSGDFQVVNGQLQTSAYQIVNVIGKGEKQVGFWSSINGISSRLSHNQSSGYKTNKGNLGAIIWPGDTPEFPKGSETRTGGDIFLRVGVPADGGFVEFIGADIDPKTKEVKASGFVIDVFKAVIDTLPYTVHYNITPYEAPDGKRIGDYDDLLYQLVLGNCNKYVMVGPVYKSAGFGFAFPKESPLVDDFSRGILKVIEGRMSAISNKWFGDRAHCPEENGAVQPFDKLTVASFKGLFLISGLSSTYALIVSVFNFLYENKAILISRGSFNQKLAAIIQSFDEKKERKPSEAATVHPLPSPEISLGHQLEGVWSPRIRI</sequence>
<reference evidence="1 2" key="2">
    <citation type="journal article" date="2022" name="Mol. Ecol. Resour.">
        <title>The genomes of chicory, endive, great burdock and yacon provide insights into Asteraceae paleo-polyploidization history and plant inulin production.</title>
        <authorList>
            <person name="Fan W."/>
            <person name="Wang S."/>
            <person name="Wang H."/>
            <person name="Wang A."/>
            <person name="Jiang F."/>
            <person name="Liu H."/>
            <person name="Zhao H."/>
            <person name="Xu D."/>
            <person name="Zhang Y."/>
        </authorList>
    </citation>
    <scope>NUCLEOTIDE SEQUENCE [LARGE SCALE GENOMIC DNA]</scope>
    <source>
        <strain evidence="2">cv. Punajuju</strain>
        <tissue evidence="1">Leaves</tissue>
    </source>
</reference>
<protein>
    <submittedName>
        <fullName evidence="1">Uncharacterized protein</fullName>
    </submittedName>
</protein>
<proteinExistence type="predicted"/>
<organism evidence="1 2">
    <name type="scientific">Cichorium intybus</name>
    <name type="common">Chicory</name>
    <dbReference type="NCBI Taxonomy" id="13427"/>
    <lineage>
        <taxon>Eukaryota</taxon>
        <taxon>Viridiplantae</taxon>
        <taxon>Streptophyta</taxon>
        <taxon>Embryophyta</taxon>
        <taxon>Tracheophyta</taxon>
        <taxon>Spermatophyta</taxon>
        <taxon>Magnoliopsida</taxon>
        <taxon>eudicotyledons</taxon>
        <taxon>Gunneridae</taxon>
        <taxon>Pentapetalae</taxon>
        <taxon>asterids</taxon>
        <taxon>campanulids</taxon>
        <taxon>Asterales</taxon>
        <taxon>Asteraceae</taxon>
        <taxon>Cichorioideae</taxon>
        <taxon>Cichorieae</taxon>
        <taxon>Cichoriinae</taxon>
        <taxon>Cichorium</taxon>
    </lineage>
</organism>
<comment type="caution">
    <text evidence="1">The sequence shown here is derived from an EMBL/GenBank/DDBJ whole genome shotgun (WGS) entry which is preliminary data.</text>
</comment>
<gene>
    <name evidence="1" type="ORF">L2E82_47335</name>
</gene>
<reference evidence="2" key="1">
    <citation type="journal article" date="2022" name="Mol. Ecol. Resour.">
        <title>The genomes of chicory, endive, great burdock and yacon provide insights into Asteraceae palaeo-polyploidization history and plant inulin production.</title>
        <authorList>
            <person name="Fan W."/>
            <person name="Wang S."/>
            <person name="Wang H."/>
            <person name="Wang A."/>
            <person name="Jiang F."/>
            <person name="Liu H."/>
            <person name="Zhao H."/>
            <person name="Xu D."/>
            <person name="Zhang Y."/>
        </authorList>
    </citation>
    <scope>NUCLEOTIDE SEQUENCE [LARGE SCALE GENOMIC DNA]</scope>
    <source>
        <strain evidence="2">cv. Punajuju</strain>
    </source>
</reference>